<evidence type="ECO:0000256" key="1">
    <source>
        <dbReference type="ARBA" id="ARBA00004127"/>
    </source>
</evidence>
<dbReference type="PANTHER" id="PTHR12479">
    <property type="entry name" value="LYSOSOMAL-ASSOCIATED TRANSMEMBRANE PROTEIN"/>
    <property type="match status" value="1"/>
</dbReference>
<evidence type="ECO:0000313" key="8">
    <source>
        <dbReference type="EMBL" id="KAK6625148.1"/>
    </source>
</evidence>
<reference evidence="8 11" key="1">
    <citation type="submission" date="2023-10" db="EMBL/GenBank/DDBJ databases">
        <title>Genomes of two closely related lineages of the louse Polyplax serrata with different host specificities.</title>
        <authorList>
            <person name="Martinu J."/>
            <person name="Tarabai H."/>
            <person name="Stefka J."/>
            <person name="Hypsa V."/>
        </authorList>
    </citation>
    <scope>NUCLEOTIDE SEQUENCE [LARGE SCALE GENOMIC DNA]</scope>
    <source>
        <strain evidence="9">98ZLc_SE</strain>
        <strain evidence="8">HR10_N</strain>
    </source>
</reference>
<evidence type="ECO:0000256" key="3">
    <source>
        <dbReference type="ARBA" id="ARBA00022448"/>
    </source>
</evidence>
<comment type="subcellular location">
    <subcellularLocation>
        <location evidence="1">Endomembrane system</location>
        <topology evidence="1">Multi-pass membrane protein</topology>
    </subcellularLocation>
</comment>
<dbReference type="PANTHER" id="PTHR12479:SF10">
    <property type="entry name" value="LYSOSOMAL-ASSOCIATED TRANSMEMBRANE PROTEIN"/>
    <property type="match status" value="1"/>
</dbReference>
<dbReference type="GO" id="GO:0012505">
    <property type="term" value="C:endomembrane system"/>
    <property type="evidence" value="ECO:0007669"/>
    <property type="project" value="UniProtKB-SubCell"/>
</dbReference>
<sequence>MALPIMAFIVSYPKDDLESVLPTPLSEVDNINFELSGSNLEVILNNRSSRTPQPLLSHSYSRELWEHKTLSNQDMNVGVVVTFCTFAMTLLLLYGAVKGKPSYLLPFFCLQVFDFCVASISAIGYLCYFPDINKILIQNNHIPLSDELLGLHPQTLGLLAAIIFLLIMSIKAYFIGVVWNCYKYLTLRQVAAQRTVQFIDPDVQNLLPDLPDYETAVKKFPTPPPSYATAVLGQYPVIVDVNSSVGNSSQPLSAQNIVGPSVSPGNASAPPGQTVAYLSAPQQV</sequence>
<dbReference type="Proteomes" id="UP001372834">
    <property type="component" value="Unassembled WGS sequence"/>
</dbReference>
<evidence type="ECO:0008006" key="12">
    <source>
        <dbReference type="Google" id="ProtNLM"/>
    </source>
</evidence>
<dbReference type="InterPro" id="IPR051115">
    <property type="entry name" value="LAPTM_transporter"/>
</dbReference>
<keyword evidence="10" id="KW-1185">Reference proteome</keyword>
<organism evidence="8 11">
    <name type="scientific">Polyplax serrata</name>
    <name type="common">Common mouse louse</name>
    <dbReference type="NCBI Taxonomy" id="468196"/>
    <lineage>
        <taxon>Eukaryota</taxon>
        <taxon>Metazoa</taxon>
        <taxon>Ecdysozoa</taxon>
        <taxon>Arthropoda</taxon>
        <taxon>Hexapoda</taxon>
        <taxon>Insecta</taxon>
        <taxon>Pterygota</taxon>
        <taxon>Neoptera</taxon>
        <taxon>Paraneoptera</taxon>
        <taxon>Psocodea</taxon>
        <taxon>Troctomorpha</taxon>
        <taxon>Phthiraptera</taxon>
        <taxon>Anoplura</taxon>
        <taxon>Polyplacidae</taxon>
        <taxon>Polyplax</taxon>
    </lineage>
</organism>
<dbReference type="EMBL" id="JAWJWF010000002">
    <property type="protein sequence ID" value="KAK6638299.1"/>
    <property type="molecule type" value="Genomic_DNA"/>
</dbReference>
<evidence type="ECO:0000256" key="7">
    <source>
        <dbReference type="SAM" id="Phobius"/>
    </source>
</evidence>
<protein>
    <recommendedName>
        <fullName evidence="12">Lysosomal-associated transmembrane protein 4A</fullName>
    </recommendedName>
</protein>
<keyword evidence="5 7" id="KW-1133">Transmembrane helix</keyword>
<dbReference type="GO" id="GO:0005765">
    <property type="term" value="C:lysosomal membrane"/>
    <property type="evidence" value="ECO:0007669"/>
    <property type="project" value="TreeGrafter"/>
</dbReference>
<evidence type="ECO:0000313" key="10">
    <source>
        <dbReference type="Proteomes" id="UP001359485"/>
    </source>
</evidence>
<feature type="transmembrane region" description="Helical" evidence="7">
    <location>
        <begin position="77"/>
        <end position="97"/>
    </location>
</feature>
<dbReference type="EMBL" id="JAWJWE010000037">
    <property type="protein sequence ID" value="KAK6625148.1"/>
    <property type="molecule type" value="Genomic_DNA"/>
</dbReference>
<comment type="caution">
    <text evidence="8">The sequence shown here is derived from an EMBL/GenBank/DDBJ whole genome shotgun (WGS) entry which is preliminary data.</text>
</comment>
<evidence type="ECO:0000313" key="9">
    <source>
        <dbReference type="EMBL" id="KAK6638299.1"/>
    </source>
</evidence>
<keyword evidence="6 7" id="KW-0472">Membrane</keyword>
<proteinExistence type="inferred from homology"/>
<evidence type="ECO:0000313" key="11">
    <source>
        <dbReference type="Proteomes" id="UP001372834"/>
    </source>
</evidence>
<evidence type="ECO:0000256" key="2">
    <source>
        <dbReference type="ARBA" id="ARBA00010076"/>
    </source>
</evidence>
<evidence type="ECO:0000256" key="4">
    <source>
        <dbReference type="ARBA" id="ARBA00022692"/>
    </source>
</evidence>
<dbReference type="InterPro" id="IPR004687">
    <property type="entry name" value="LAPTM4/5"/>
</dbReference>
<feature type="transmembrane region" description="Helical" evidence="7">
    <location>
        <begin position="103"/>
        <end position="128"/>
    </location>
</feature>
<feature type="transmembrane region" description="Helical" evidence="7">
    <location>
        <begin position="156"/>
        <end position="179"/>
    </location>
</feature>
<accession>A0AAN8S1H1</accession>
<comment type="similarity">
    <text evidence="2">Belongs to the LAPTM4/LAPTM5 transporter family.</text>
</comment>
<dbReference type="AlphaFoldDB" id="A0AAN8S1H1"/>
<gene>
    <name evidence="8" type="ORF">RUM43_005439</name>
    <name evidence="9" type="ORF">RUM44_008728</name>
</gene>
<dbReference type="Proteomes" id="UP001359485">
    <property type="component" value="Unassembled WGS sequence"/>
</dbReference>
<dbReference type="Pfam" id="PF03821">
    <property type="entry name" value="Mtp"/>
    <property type="match status" value="1"/>
</dbReference>
<evidence type="ECO:0000256" key="5">
    <source>
        <dbReference type="ARBA" id="ARBA00022989"/>
    </source>
</evidence>
<keyword evidence="4 7" id="KW-0812">Transmembrane</keyword>
<name>A0AAN8S1H1_POLSC</name>
<evidence type="ECO:0000256" key="6">
    <source>
        <dbReference type="ARBA" id="ARBA00023136"/>
    </source>
</evidence>
<keyword evidence="3" id="KW-0813">Transport</keyword>